<dbReference type="EMBL" id="CAMXCT020003881">
    <property type="protein sequence ID" value="CAL1160061.1"/>
    <property type="molecule type" value="Genomic_DNA"/>
</dbReference>
<dbReference type="OrthoDB" id="427326at2759"/>
<protein>
    <submittedName>
        <fullName evidence="1">Uncharacterized protein</fullName>
    </submittedName>
</protein>
<gene>
    <name evidence="1" type="ORF">C1SCF055_LOCUS32303</name>
</gene>
<sequence>MADPNAPDAIVAADEESAYQWPARHQLASCWEENGIVRQNLRDTGRMLLWPNRDSTGIATLAALSSNRVIVANALTIWATHCFSEAKSPPVEWLKDEDPRLHSLMDSMTDHWGHLLTAPDPEAGEEPPQGGEVVADHEEPAGEVVPADADMLRASRALLEAKREAILKLGFMMLGWGVSYKYNI</sequence>
<reference evidence="1" key="1">
    <citation type="submission" date="2022-10" db="EMBL/GenBank/DDBJ databases">
        <authorList>
            <person name="Chen Y."/>
            <person name="Dougan E. K."/>
            <person name="Chan C."/>
            <person name="Rhodes N."/>
            <person name="Thang M."/>
        </authorList>
    </citation>
    <scope>NUCLEOTIDE SEQUENCE</scope>
</reference>
<dbReference type="AlphaFoldDB" id="A0A9P1GA78"/>
<name>A0A9P1GA78_9DINO</name>
<comment type="caution">
    <text evidence="1">The sequence shown here is derived from an EMBL/GenBank/DDBJ whole genome shotgun (WGS) entry which is preliminary data.</text>
</comment>
<proteinExistence type="predicted"/>
<evidence type="ECO:0000313" key="2">
    <source>
        <dbReference type="EMBL" id="CAL1160061.1"/>
    </source>
</evidence>
<dbReference type="EMBL" id="CAMXCT010003881">
    <property type="protein sequence ID" value="CAI4006686.1"/>
    <property type="molecule type" value="Genomic_DNA"/>
</dbReference>
<reference evidence="2" key="2">
    <citation type="submission" date="2024-04" db="EMBL/GenBank/DDBJ databases">
        <authorList>
            <person name="Chen Y."/>
            <person name="Shah S."/>
            <person name="Dougan E. K."/>
            <person name="Thang M."/>
            <person name="Chan C."/>
        </authorList>
    </citation>
    <scope>NUCLEOTIDE SEQUENCE [LARGE SCALE GENOMIC DNA]</scope>
</reference>
<keyword evidence="3" id="KW-1185">Reference proteome</keyword>
<organism evidence="1">
    <name type="scientific">Cladocopium goreaui</name>
    <dbReference type="NCBI Taxonomy" id="2562237"/>
    <lineage>
        <taxon>Eukaryota</taxon>
        <taxon>Sar</taxon>
        <taxon>Alveolata</taxon>
        <taxon>Dinophyceae</taxon>
        <taxon>Suessiales</taxon>
        <taxon>Symbiodiniaceae</taxon>
        <taxon>Cladocopium</taxon>
    </lineage>
</organism>
<dbReference type="Proteomes" id="UP001152797">
    <property type="component" value="Unassembled WGS sequence"/>
</dbReference>
<accession>A0A9P1GA78</accession>
<dbReference type="EMBL" id="CAMXCT030003881">
    <property type="protein sequence ID" value="CAL4793998.1"/>
    <property type="molecule type" value="Genomic_DNA"/>
</dbReference>
<evidence type="ECO:0000313" key="3">
    <source>
        <dbReference type="Proteomes" id="UP001152797"/>
    </source>
</evidence>
<evidence type="ECO:0000313" key="1">
    <source>
        <dbReference type="EMBL" id="CAI4006686.1"/>
    </source>
</evidence>